<dbReference type="RefSeq" id="WP_175048618.1">
    <property type="nucleotide sequence ID" value="NZ_CADIKC010000001.1"/>
</dbReference>
<dbReference type="Gene3D" id="3.40.50.410">
    <property type="entry name" value="von Willebrand factor, type A domain"/>
    <property type="match status" value="1"/>
</dbReference>
<name>A0A6J5A9I9_9BURK</name>
<gene>
    <name evidence="3" type="ORF">LMG24238_00179</name>
</gene>
<dbReference type="Proteomes" id="UP000494255">
    <property type="component" value="Unassembled WGS sequence"/>
</dbReference>
<proteinExistence type="predicted"/>
<evidence type="ECO:0000259" key="2">
    <source>
        <dbReference type="PROSITE" id="PS50234"/>
    </source>
</evidence>
<dbReference type="InterPro" id="IPR036465">
    <property type="entry name" value="vWFA_dom_sf"/>
</dbReference>
<protein>
    <recommendedName>
        <fullName evidence="2">VWFA domain-containing protein</fullName>
    </recommendedName>
</protein>
<dbReference type="CDD" id="cd00198">
    <property type="entry name" value="vWFA"/>
    <property type="match status" value="1"/>
</dbReference>
<accession>A0A6J5A9I9</accession>
<keyword evidence="1" id="KW-1133">Transmembrane helix</keyword>
<dbReference type="Pfam" id="PF13519">
    <property type="entry name" value="VWA_2"/>
    <property type="match status" value="1"/>
</dbReference>
<dbReference type="GeneID" id="97038844"/>
<reference evidence="3 4" key="1">
    <citation type="submission" date="2020-04" db="EMBL/GenBank/DDBJ databases">
        <authorList>
            <person name="De Canck E."/>
        </authorList>
    </citation>
    <scope>NUCLEOTIDE SEQUENCE [LARGE SCALE GENOMIC DNA]</scope>
    <source>
        <strain evidence="3 4">LMG 24238</strain>
    </source>
</reference>
<keyword evidence="4" id="KW-1185">Reference proteome</keyword>
<dbReference type="EMBL" id="CADIKC010000001">
    <property type="protein sequence ID" value="CAB3639967.1"/>
    <property type="molecule type" value="Genomic_DNA"/>
</dbReference>
<evidence type="ECO:0000313" key="3">
    <source>
        <dbReference type="EMBL" id="CAB3639967.1"/>
    </source>
</evidence>
<feature type="domain" description="VWFA" evidence="2">
    <location>
        <begin position="145"/>
        <end position="277"/>
    </location>
</feature>
<dbReference type="SUPFAM" id="SSF53300">
    <property type="entry name" value="vWA-like"/>
    <property type="match status" value="1"/>
</dbReference>
<dbReference type="PROSITE" id="PS50234">
    <property type="entry name" value="VWFA"/>
    <property type="match status" value="1"/>
</dbReference>
<dbReference type="InterPro" id="IPR002035">
    <property type="entry name" value="VWF_A"/>
</dbReference>
<dbReference type="InterPro" id="IPR028087">
    <property type="entry name" value="Tad_N"/>
</dbReference>
<evidence type="ECO:0000313" key="4">
    <source>
        <dbReference type="Proteomes" id="UP000494255"/>
    </source>
</evidence>
<feature type="transmembrane region" description="Helical" evidence="1">
    <location>
        <begin position="12"/>
        <end position="32"/>
    </location>
</feature>
<keyword evidence="1" id="KW-0812">Transmembrane</keyword>
<organism evidence="3 4">
    <name type="scientific">Paraburkholderia sediminicola</name>
    <dbReference type="NCBI Taxonomy" id="458836"/>
    <lineage>
        <taxon>Bacteria</taxon>
        <taxon>Pseudomonadati</taxon>
        <taxon>Pseudomonadota</taxon>
        <taxon>Betaproteobacteria</taxon>
        <taxon>Burkholderiales</taxon>
        <taxon>Burkholderiaceae</taxon>
        <taxon>Paraburkholderia</taxon>
    </lineage>
</organism>
<sequence length="450" mass="47828">MKTAPCKHQKGSISILVAVSLVALLGIVGLAIDSGLGYMIRARLDAATDGAVVAAGQAVTRGNNKSEQTTNATQAANAFFAANYPAGFLGSTATAGTPSVVFDNQGTVTIGMSAQAQVPVTFMQTLGFKVLNVSASSQAIRKTLDMAFVIDTTGSMGTDPTEPPVVRANAISFLNSFDITNDRVALMHFAYGTIIDTPFKLDSSRGFERATMTSQIQKYSFSGSTNSSEAFWNARNQMNKLQNPSSLRVIVFFSDGAPNSFASAFTFAKKAKACNNLVGTIASPDSKGKMSGLWRFDQLQTAFSSPCYDSDLEGDSSSFIPSLPAYYNAHNPTDTTFPIITNSPRVVTAAVTYQNVNRASRNLLEAMAADARNNNIYVFTLGLGPQLVQPAGPDNELGQDVLKCMANTPDSLPRCYNSKQPVGVYCHAATPGDLAPCFSQLASQILRISQ</sequence>
<dbReference type="Pfam" id="PF13400">
    <property type="entry name" value="Tad"/>
    <property type="match status" value="1"/>
</dbReference>
<dbReference type="AlphaFoldDB" id="A0A6J5A9I9"/>
<keyword evidence="1" id="KW-0472">Membrane</keyword>
<dbReference type="SMART" id="SM00327">
    <property type="entry name" value="VWA"/>
    <property type="match status" value="1"/>
</dbReference>
<evidence type="ECO:0000256" key="1">
    <source>
        <dbReference type="SAM" id="Phobius"/>
    </source>
</evidence>